<dbReference type="AlphaFoldDB" id="A0A183N6Q1"/>
<keyword evidence="2" id="KW-1185">Reference proteome</keyword>
<accession>A0A183N6Q1</accession>
<gene>
    <name evidence="1" type="ORF">SMRZ_LOCUS23976</name>
</gene>
<evidence type="ECO:0000313" key="1">
    <source>
        <dbReference type="EMBL" id="VDP49440.1"/>
    </source>
</evidence>
<dbReference type="EMBL" id="UZAI01020068">
    <property type="protein sequence ID" value="VDP49440.1"/>
    <property type="molecule type" value="Genomic_DNA"/>
</dbReference>
<proteinExistence type="predicted"/>
<protein>
    <submittedName>
        <fullName evidence="1">Uncharacterized protein</fullName>
    </submittedName>
</protein>
<sequence>MQMKTTSVASASESIGTNIHKRKSVIFKFNTENTNLITLDSEALEEVKSSTYIVSTVGERGGSDADV</sequence>
<name>A0A183N6Q1_9TREM</name>
<reference evidence="1 2" key="1">
    <citation type="submission" date="2018-11" db="EMBL/GenBank/DDBJ databases">
        <authorList>
            <consortium name="Pathogen Informatics"/>
        </authorList>
    </citation>
    <scope>NUCLEOTIDE SEQUENCE [LARGE SCALE GENOMIC DNA]</scope>
    <source>
        <strain evidence="1 2">Zambia</strain>
    </source>
</reference>
<evidence type="ECO:0000313" key="2">
    <source>
        <dbReference type="Proteomes" id="UP000277204"/>
    </source>
</evidence>
<dbReference type="Proteomes" id="UP000277204">
    <property type="component" value="Unassembled WGS sequence"/>
</dbReference>
<organism evidence="1 2">
    <name type="scientific">Schistosoma margrebowiei</name>
    <dbReference type="NCBI Taxonomy" id="48269"/>
    <lineage>
        <taxon>Eukaryota</taxon>
        <taxon>Metazoa</taxon>
        <taxon>Spiralia</taxon>
        <taxon>Lophotrochozoa</taxon>
        <taxon>Platyhelminthes</taxon>
        <taxon>Trematoda</taxon>
        <taxon>Digenea</taxon>
        <taxon>Strigeidida</taxon>
        <taxon>Schistosomatoidea</taxon>
        <taxon>Schistosomatidae</taxon>
        <taxon>Schistosoma</taxon>
    </lineage>
</organism>